<protein>
    <submittedName>
        <fullName evidence="9">Cytochrome P450</fullName>
    </submittedName>
</protein>
<proteinExistence type="inferred from homology"/>
<keyword evidence="8" id="KW-1133">Transmembrane helix</keyword>
<dbReference type="AlphaFoldDB" id="A0A2U1MFQ7"/>
<keyword evidence="8" id="KW-0472">Membrane</keyword>
<comment type="similarity">
    <text evidence="2 7">Belongs to the cytochrome P450 family.</text>
</comment>
<gene>
    <name evidence="9" type="ORF">CTI12_AA385160</name>
</gene>
<sequence>MAFHEYATILSVFFIFMSLLTFTYRHQKERSIIPTNWPIVGMIPSFIVNVNRLHDYITEFLIHTGGTFMWKGPWFSKMNMLMSAHPLDIQHVLCKNFNNYPKGDKFREMFDIFGNGIFNSDGELWEINRKVTMSVFKRSEYHYLFETIIWHKVEKGLLPLLESTFVQGMEIDLQEIFERFAFDITCKLFLDHDPKSLSLDFPYIPCQKALLDVEEVIVYRHFTPVNIWKLKRFLRWGDEKKLINAWKSIDDFIYKCLARNHEYNNMKGEHREKQFVFLTTFMREIREERCDFADPTKLLRDTLLSLMIAGKDNISSALSWFFYMLAKNQNVEDKILKEIHAHLEVKIGVRWNEKELGQMVYLHGAINETLRLFPPVALNHKSPLQQDILPSGHKVNQNTKIILAFYTMGRMKSIWGEDCMEFRPERWFAKGGGIKHEPSYIFPAFNAGPRTCLGKDMSFYQLKVVIATIVYHYHVELVKGHSVLPAHAIVLHMKHGLKVRLTKRREANRI</sequence>
<keyword evidence="8" id="KW-0812">Transmembrane</keyword>
<accession>A0A2U1MFQ7</accession>
<evidence type="ECO:0000256" key="1">
    <source>
        <dbReference type="ARBA" id="ARBA00001971"/>
    </source>
</evidence>
<evidence type="ECO:0000256" key="7">
    <source>
        <dbReference type="RuleBase" id="RU000461"/>
    </source>
</evidence>
<keyword evidence="7" id="KW-0503">Monooxygenase</keyword>
<dbReference type="PANTHER" id="PTHR24296">
    <property type="entry name" value="CYTOCHROME P450"/>
    <property type="match status" value="1"/>
</dbReference>
<dbReference type="InterPro" id="IPR036396">
    <property type="entry name" value="Cyt_P450_sf"/>
</dbReference>
<evidence type="ECO:0000256" key="5">
    <source>
        <dbReference type="ARBA" id="ARBA00023004"/>
    </source>
</evidence>
<dbReference type="InterPro" id="IPR017972">
    <property type="entry name" value="Cyt_P450_CS"/>
</dbReference>
<dbReference type="OrthoDB" id="1470350at2759"/>
<dbReference type="GO" id="GO:0016705">
    <property type="term" value="F:oxidoreductase activity, acting on paired donors, with incorporation or reduction of molecular oxygen"/>
    <property type="evidence" value="ECO:0007669"/>
    <property type="project" value="InterPro"/>
</dbReference>
<evidence type="ECO:0000313" key="10">
    <source>
        <dbReference type="Proteomes" id="UP000245207"/>
    </source>
</evidence>
<comment type="caution">
    <text evidence="9">The sequence shown here is derived from an EMBL/GenBank/DDBJ whole genome shotgun (WGS) entry which is preliminary data.</text>
</comment>
<dbReference type="GO" id="GO:0004497">
    <property type="term" value="F:monooxygenase activity"/>
    <property type="evidence" value="ECO:0007669"/>
    <property type="project" value="UniProtKB-KW"/>
</dbReference>
<dbReference type="PRINTS" id="PR00385">
    <property type="entry name" value="P450"/>
</dbReference>
<keyword evidence="10" id="KW-1185">Reference proteome</keyword>
<dbReference type="CDD" id="cd11064">
    <property type="entry name" value="CYP86A"/>
    <property type="match status" value="1"/>
</dbReference>
<feature type="transmembrane region" description="Helical" evidence="8">
    <location>
        <begin position="6"/>
        <end position="24"/>
    </location>
</feature>
<dbReference type="Pfam" id="PF00067">
    <property type="entry name" value="p450"/>
    <property type="match status" value="1"/>
</dbReference>
<dbReference type="PROSITE" id="PS00086">
    <property type="entry name" value="CYTOCHROME_P450"/>
    <property type="match status" value="1"/>
</dbReference>
<keyword evidence="3 6" id="KW-0479">Metal-binding</keyword>
<evidence type="ECO:0000256" key="8">
    <source>
        <dbReference type="SAM" id="Phobius"/>
    </source>
</evidence>
<evidence type="ECO:0000256" key="3">
    <source>
        <dbReference type="ARBA" id="ARBA00022723"/>
    </source>
</evidence>
<keyword evidence="6 7" id="KW-0349">Heme</keyword>
<keyword evidence="5 6" id="KW-0408">Iron</keyword>
<evidence type="ECO:0000256" key="6">
    <source>
        <dbReference type="PIRSR" id="PIRSR602401-1"/>
    </source>
</evidence>
<dbReference type="InterPro" id="IPR001128">
    <property type="entry name" value="Cyt_P450"/>
</dbReference>
<dbReference type="GO" id="GO:0020037">
    <property type="term" value="F:heme binding"/>
    <property type="evidence" value="ECO:0007669"/>
    <property type="project" value="InterPro"/>
</dbReference>
<evidence type="ECO:0000256" key="2">
    <source>
        <dbReference type="ARBA" id="ARBA00010617"/>
    </source>
</evidence>
<dbReference type="PRINTS" id="PR00463">
    <property type="entry name" value="EP450I"/>
</dbReference>
<dbReference type="GO" id="GO:0006629">
    <property type="term" value="P:lipid metabolic process"/>
    <property type="evidence" value="ECO:0007669"/>
    <property type="project" value="UniProtKB-ARBA"/>
</dbReference>
<dbReference type="Proteomes" id="UP000245207">
    <property type="component" value="Unassembled WGS sequence"/>
</dbReference>
<evidence type="ECO:0000313" key="9">
    <source>
        <dbReference type="EMBL" id="PWA60095.1"/>
    </source>
</evidence>
<name>A0A2U1MFQ7_ARTAN</name>
<dbReference type="EMBL" id="PKPP01005443">
    <property type="protein sequence ID" value="PWA60095.1"/>
    <property type="molecule type" value="Genomic_DNA"/>
</dbReference>
<dbReference type="STRING" id="35608.A0A2U1MFQ7"/>
<dbReference type="GO" id="GO:0005506">
    <property type="term" value="F:iron ion binding"/>
    <property type="evidence" value="ECO:0007669"/>
    <property type="project" value="InterPro"/>
</dbReference>
<evidence type="ECO:0000256" key="4">
    <source>
        <dbReference type="ARBA" id="ARBA00023002"/>
    </source>
</evidence>
<keyword evidence="4 7" id="KW-0560">Oxidoreductase</keyword>
<dbReference type="SUPFAM" id="SSF48264">
    <property type="entry name" value="Cytochrome P450"/>
    <property type="match status" value="1"/>
</dbReference>
<feature type="binding site" description="axial binding residue" evidence="6">
    <location>
        <position position="452"/>
    </location>
    <ligand>
        <name>heme</name>
        <dbReference type="ChEBI" id="CHEBI:30413"/>
    </ligand>
    <ligandPart>
        <name>Fe</name>
        <dbReference type="ChEBI" id="CHEBI:18248"/>
    </ligandPart>
</feature>
<dbReference type="Gene3D" id="1.10.630.10">
    <property type="entry name" value="Cytochrome P450"/>
    <property type="match status" value="1"/>
</dbReference>
<dbReference type="InterPro" id="IPR002401">
    <property type="entry name" value="Cyt_P450_E_grp-I"/>
</dbReference>
<organism evidence="9 10">
    <name type="scientific">Artemisia annua</name>
    <name type="common">Sweet wormwood</name>
    <dbReference type="NCBI Taxonomy" id="35608"/>
    <lineage>
        <taxon>Eukaryota</taxon>
        <taxon>Viridiplantae</taxon>
        <taxon>Streptophyta</taxon>
        <taxon>Embryophyta</taxon>
        <taxon>Tracheophyta</taxon>
        <taxon>Spermatophyta</taxon>
        <taxon>Magnoliopsida</taxon>
        <taxon>eudicotyledons</taxon>
        <taxon>Gunneridae</taxon>
        <taxon>Pentapetalae</taxon>
        <taxon>asterids</taxon>
        <taxon>campanulids</taxon>
        <taxon>Asterales</taxon>
        <taxon>Asteraceae</taxon>
        <taxon>Asteroideae</taxon>
        <taxon>Anthemideae</taxon>
        <taxon>Artemisiinae</taxon>
        <taxon>Artemisia</taxon>
    </lineage>
</organism>
<comment type="cofactor">
    <cofactor evidence="1 6">
        <name>heme</name>
        <dbReference type="ChEBI" id="CHEBI:30413"/>
    </cofactor>
</comment>
<reference evidence="9 10" key="1">
    <citation type="journal article" date="2018" name="Mol. Plant">
        <title>The genome of Artemisia annua provides insight into the evolution of Asteraceae family and artemisinin biosynthesis.</title>
        <authorList>
            <person name="Shen Q."/>
            <person name="Zhang L."/>
            <person name="Liao Z."/>
            <person name="Wang S."/>
            <person name="Yan T."/>
            <person name="Shi P."/>
            <person name="Liu M."/>
            <person name="Fu X."/>
            <person name="Pan Q."/>
            <person name="Wang Y."/>
            <person name="Lv Z."/>
            <person name="Lu X."/>
            <person name="Zhang F."/>
            <person name="Jiang W."/>
            <person name="Ma Y."/>
            <person name="Chen M."/>
            <person name="Hao X."/>
            <person name="Li L."/>
            <person name="Tang Y."/>
            <person name="Lv G."/>
            <person name="Zhou Y."/>
            <person name="Sun X."/>
            <person name="Brodelius P.E."/>
            <person name="Rose J.K.C."/>
            <person name="Tang K."/>
        </authorList>
    </citation>
    <scope>NUCLEOTIDE SEQUENCE [LARGE SCALE GENOMIC DNA]</scope>
    <source>
        <strain evidence="10">cv. Huhao1</strain>
        <tissue evidence="9">Leaf</tissue>
    </source>
</reference>